<dbReference type="Proteomes" id="UP000245207">
    <property type="component" value="Unassembled WGS sequence"/>
</dbReference>
<accession>A0A2U1PND9</accession>
<evidence type="ECO:0000313" key="1">
    <source>
        <dbReference type="EMBL" id="PWA87207.1"/>
    </source>
</evidence>
<sequence length="95" mass="10533">MNLDEELDKELGSDFDDEIWFNKFECQFALDGGESNVVDSNTLDDFPSDIDVDVSNMVSKDLEDLPSTSHACVEAEAEATKEEAELNASIILSRI</sequence>
<organism evidence="1 2">
    <name type="scientific">Artemisia annua</name>
    <name type="common">Sweet wormwood</name>
    <dbReference type="NCBI Taxonomy" id="35608"/>
    <lineage>
        <taxon>Eukaryota</taxon>
        <taxon>Viridiplantae</taxon>
        <taxon>Streptophyta</taxon>
        <taxon>Embryophyta</taxon>
        <taxon>Tracheophyta</taxon>
        <taxon>Spermatophyta</taxon>
        <taxon>Magnoliopsida</taxon>
        <taxon>eudicotyledons</taxon>
        <taxon>Gunneridae</taxon>
        <taxon>Pentapetalae</taxon>
        <taxon>asterids</taxon>
        <taxon>campanulids</taxon>
        <taxon>Asterales</taxon>
        <taxon>Asteraceae</taxon>
        <taxon>Asteroideae</taxon>
        <taxon>Anthemideae</taxon>
        <taxon>Artemisiinae</taxon>
        <taxon>Artemisia</taxon>
    </lineage>
</organism>
<protein>
    <submittedName>
        <fullName evidence="1">Uncharacterized protein</fullName>
    </submittedName>
</protein>
<gene>
    <name evidence="1" type="ORF">CTI12_AA134110</name>
</gene>
<proteinExistence type="predicted"/>
<comment type="caution">
    <text evidence="1">The sequence shown here is derived from an EMBL/GenBank/DDBJ whole genome shotgun (WGS) entry which is preliminary data.</text>
</comment>
<dbReference type="AlphaFoldDB" id="A0A2U1PND9"/>
<keyword evidence="2" id="KW-1185">Reference proteome</keyword>
<reference evidence="1 2" key="1">
    <citation type="journal article" date="2018" name="Mol. Plant">
        <title>The genome of Artemisia annua provides insight into the evolution of Asteraceae family and artemisinin biosynthesis.</title>
        <authorList>
            <person name="Shen Q."/>
            <person name="Zhang L."/>
            <person name="Liao Z."/>
            <person name="Wang S."/>
            <person name="Yan T."/>
            <person name="Shi P."/>
            <person name="Liu M."/>
            <person name="Fu X."/>
            <person name="Pan Q."/>
            <person name="Wang Y."/>
            <person name="Lv Z."/>
            <person name="Lu X."/>
            <person name="Zhang F."/>
            <person name="Jiang W."/>
            <person name="Ma Y."/>
            <person name="Chen M."/>
            <person name="Hao X."/>
            <person name="Li L."/>
            <person name="Tang Y."/>
            <person name="Lv G."/>
            <person name="Zhou Y."/>
            <person name="Sun X."/>
            <person name="Brodelius P.E."/>
            <person name="Rose J.K.C."/>
            <person name="Tang K."/>
        </authorList>
    </citation>
    <scope>NUCLEOTIDE SEQUENCE [LARGE SCALE GENOMIC DNA]</scope>
    <source>
        <strain evidence="2">cv. Huhao1</strain>
        <tissue evidence="1">Leaf</tissue>
    </source>
</reference>
<name>A0A2U1PND9_ARTAN</name>
<dbReference type="EMBL" id="PKPP01000937">
    <property type="protein sequence ID" value="PWA87207.1"/>
    <property type="molecule type" value="Genomic_DNA"/>
</dbReference>
<evidence type="ECO:0000313" key="2">
    <source>
        <dbReference type="Proteomes" id="UP000245207"/>
    </source>
</evidence>